<evidence type="ECO:0000256" key="1">
    <source>
        <dbReference type="SAM" id="MobiDB-lite"/>
    </source>
</evidence>
<feature type="region of interest" description="Disordered" evidence="1">
    <location>
        <begin position="141"/>
        <end position="165"/>
    </location>
</feature>
<evidence type="ECO:0000313" key="2">
    <source>
        <dbReference type="EMBL" id="CAG8536323.1"/>
    </source>
</evidence>
<evidence type="ECO:0000313" key="3">
    <source>
        <dbReference type="Proteomes" id="UP000789342"/>
    </source>
</evidence>
<gene>
    <name evidence="2" type="ORF">AMORRO_LOCUS4912</name>
</gene>
<dbReference type="Proteomes" id="UP000789342">
    <property type="component" value="Unassembled WGS sequence"/>
</dbReference>
<accession>A0A9N9AKI7</accession>
<comment type="caution">
    <text evidence="2">The sequence shown here is derived from an EMBL/GenBank/DDBJ whole genome shotgun (WGS) entry which is preliminary data.</text>
</comment>
<feature type="compositionally biased region" description="Basic and acidic residues" evidence="1">
    <location>
        <begin position="155"/>
        <end position="165"/>
    </location>
</feature>
<organism evidence="2 3">
    <name type="scientific">Acaulospora morrowiae</name>
    <dbReference type="NCBI Taxonomy" id="94023"/>
    <lineage>
        <taxon>Eukaryota</taxon>
        <taxon>Fungi</taxon>
        <taxon>Fungi incertae sedis</taxon>
        <taxon>Mucoromycota</taxon>
        <taxon>Glomeromycotina</taxon>
        <taxon>Glomeromycetes</taxon>
        <taxon>Diversisporales</taxon>
        <taxon>Acaulosporaceae</taxon>
        <taxon>Acaulospora</taxon>
    </lineage>
</organism>
<dbReference type="EMBL" id="CAJVPV010002806">
    <property type="protein sequence ID" value="CAG8536323.1"/>
    <property type="molecule type" value="Genomic_DNA"/>
</dbReference>
<feature type="non-terminal residue" evidence="2">
    <location>
        <position position="1"/>
    </location>
</feature>
<dbReference type="OrthoDB" id="2363977at2759"/>
<name>A0A9N9AKI7_9GLOM</name>
<proteinExistence type="predicted"/>
<dbReference type="AlphaFoldDB" id="A0A9N9AKI7"/>
<protein>
    <submittedName>
        <fullName evidence="2">17167_t:CDS:1</fullName>
    </submittedName>
</protein>
<sequence length="165" mass="19493">QRTSLRSFSSLDGVSSCVQLPSTPDFVRGVYEFRLGWFRPCNHELCLLNEFWDSSMLLQKRKLTTIAERTALLEEHTTNVMASTFKQDLIVREEFIKQERNKFARRLEETNLSYKSQEKSDDYFMPIRKPKRKIYLSLRKNKESADSAVSKKAKTTKEMPYHQQE</sequence>
<keyword evidence="3" id="KW-1185">Reference proteome</keyword>
<reference evidence="2" key="1">
    <citation type="submission" date="2021-06" db="EMBL/GenBank/DDBJ databases">
        <authorList>
            <person name="Kallberg Y."/>
            <person name="Tangrot J."/>
            <person name="Rosling A."/>
        </authorList>
    </citation>
    <scope>NUCLEOTIDE SEQUENCE</scope>
    <source>
        <strain evidence="2">CL551</strain>
    </source>
</reference>